<keyword evidence="1" id="KW-0472">Membrane</keyword>
<evidence type="ECO:0000256" key="2">
    <source>
        <dbReference type="SAM" id="SignalP"/>
    </source>
</evidence>
<keyword evidence="1" id="KW-1133">Transmembrane helix</keyword>
<dbReference type="OrthoDB" id="10000202at2"/>
<dbReference type="AlphaFoldDB" id="A0A4Z0M5P6"/>
<proteinExistence type="predicted"/>
<comment type="caution">
    <text evidence="3">The sequence shown here is derived from an EMBL/GenBank/DDBJ whole genome shotgun (WGS) entry which is preliminary data.</text>
</comment>
<protein>
    <submittedName>
        <fullName evidence="3">Uncharacterized protein</fullName>
    </submittedName>
</protein>
<keyword evidence="1" id="KW-0812">Transmembrane</keyword>
<feature type="transmembrane region" description="Helical" evidence="1">
    <location>
        <begin position="44"/>
        <end position="64"/>
    </location>
</feature>
<name>A0A4Z0M5P6_9GAMM</name>
<dbReference type="Proteomes" id="UP000298050">
    <property type="component" value="Unassembled WGS sequence"/>
</dbReference>
<evidence type="ECO:0000256" key="1">
    <source>
        <dbReference type="SAM" id="Phobius"/>
    </source>
</evidence>
<evidence type="ECO:0000313" key="4">
    <source>
        <dbReference type="Proteomes" id="UP000298050"/>
    </source>
</evidence>
<accession>A0A4Z0M5P6</accession>
<dbReference type="RefSeq" id="WP_135441943.1">
    <property type="nucleotide sequence ID" value="NZ_SRLE01000005.1"/>
</dbReference>
<reference evidence="3 4" key="1">
    <citation type="submission" date="2019-04" db="EMBL/GenBank/DDBJ databases">
        <title>Taxonomy of novel Haliea sp. from mangrove soil of West Coast of India.</title>
        <authorList>
            <person name="Verma A."/>
            <person name="Kumar P."/>
            <person name="Krishnamurthi S."/>
        </authorList>
    </citation>
    <scope>NUCLEOTIDE SEQUENCE [LARGE SCALE GENOMIC DNA]</scope>
    <source>
        <strain evidence="3 4">SAOS-164</strain>
    </source>
</reference>
<evidence type="ECO:0000313" key="3">
    <source>
        <dbReference type="EMBL" id="TGD74819.1"/>
    </source>
</evidence>
<feature type="chain" id="PRO_5021403194" evidence="2">
    <location>
        <begin position="21"/>
        <end position="74"/>
    </location>
</feature>
<gene>
    <name evidence="3" type="ORF">E4634_06370</name>
</gene>
<organism evidence="3 4">
    <name type="scientific">Mangrovimicrobium sediminis</name>
    <dbReference type="NCBI Taxonomy" id="2562682"/>
    <lineage>
        <taxon>Bacteria</taxon>
        <taxon>Pseudomonadati</taxon>
        <taxon>Pseudomonadota</taxon>
        <taxon>Gammaproteobacteria</taxon>
        <taxon>Cellvibrionales</taxon>
        <taxon>Halieaceae</taxon>
        <taxon>Mangrovimicrobium</taxon>
    </lineage>
</organism>
<feature type="signal peptide" evidence="2">
    <location>
        <begin position="1"/>
        <end position="20"/>
    </location>
</feature>
<dbReference type="EMBL" id="SRLE01000005">
    <property type="protein sequence ID" value="TGD74819.1"/>
    <property type="molecule type" value="Genomic_DNA"/>
</dbReference>
<keyword evidence="4" id="KW-1185">Reference proteome</keyword>
<keyword evidence="2" id="KW-0732">Signal</keyword>
<sequence length="74" mass="7828">MRTTTVLGSFLLTASAQVFAHSGDHGGSAVASLAHLWTHPDHWLVGLGVLAVVAVAVLSLQRVCRPVSRGKREQ</sequence>